<dbReference type="FunFam" id="3.20.20.70:FF:000029">
    <property type="entry name" value="L-lactate dehydrogenase"/>
    <property type="match status" value="1"/>
</dbReference>
<sequence>MKIGPFDVVPTRRDARLDIADYRAAARRRLPRPVWAYVENGADDGRTTAANAWAWSRWNVRQRVLAGVPSVDTATTVVGDDLGLPILLAPVGLAGAVGGAGDLAAVEAAERVSTRAILSTGSTHSLEEVGRSATSAGWFQLYPWGDRNLTGSLIDRARAAGFGTLVVTVDVPVVGNRLGERRFGMNSEPWLSPAVALHYAARPRWLLAAARHRRFSLANLSAAGDDGGIAESVRRHAIAMRPDLSWDDLAWMRARWDGPVVVKGVLDGEDAARAVDSGAEGVIVSNHGGRQLAGTLPTARALVDIVDRVGCDVDVLVDGGIRSGSDVVVALALGARAVLIGRPWLYGLAVGGVDGVSGVLDILDSETRRTAHLMGVSSLRDLSRSHLACVEGEVGDLWW</sequence>
<dbReference type="GO" id="GO:0010181">
    <property type="term" value="F:FMN binding"/>
    <property type="evidence" value="ECO:0007669"/>
    <property type="project" value="InterPro"/>
</dbReference>
<evidence type="ECO:0000256" key="2">
    <source>
        <dbReference type="ARBA" id="ARBA00022630"/>
    </source>
</evidence>
<feature type="binding site" evidence="7">
    <location>
        <position position="140"/>
    </location>
    <ligand>
        <name>FMN</name>
        <dbReference type="ChEBI" id="CHEBI:58210"/>
    </ligand>
</feature>
<dbReference type="PROSITE" id="PS00557">
    <property type="entry name" value="FMN_HYDROXY_ACID_DH_1"/>
    <property type="match status" value="1"/>
</dbReference>
<feature type="binding site" evidence="7">
    <location>
        <position position="177"/>
    </location>
    <ligand>
        <name>glyoxylate</name>
        <dbReference type="ChEBI" id="CHEBI:36655"/>
    </ligand>
</feature>
<dbReference type="Proteomes" id="UP000247118">
    <property type="component" value="Chromosome"/>
</dbReference>
<feature type="binding site" evidence="7">
    <location>
        <begin position="341"/>
        <end position="342"/>
    </location>
    <ligand>
        <name>FMN</name>
        <dbReference type="ChEBI" id="CHEBI:58210"/>
    </ligand>
</feature>
<feature type="binding site" evidence="7">
    <location>
        <position position="263"/>
    </location>
    <ligand>
        <name>glyoxylate</name>
        <dbReference type="ChEBI" id="CHEBI:36655"/>
    </ligand>
</feature>
<accession>A0AAD0K910</accession>
<feature type="binding site" evidence="7">
    <location>
        <position position="119"/>
    </location>
    <ligand>
        <name>FMN</name>
        <dbReference type="ChEBI" id="CHEBI:58210"/>
    </ligand>
</feature>
<dbReference type="AlphaFoldDB" id="A0AAD0K910"/>
<dbReference type="InterPro" id="IPR037396">
    <property type="entry name" value="FMN_HAD"/>
</dbReference>
<feature type="binding site" evidence="7">
    <location>
        <position position="37"/>
    </location>
    <ligand>
        <name>glyoxylate</name>
        <dbReference type="ChEBI" id="CHEBI:36655"/>
    </ligand>
</feature>
<comment type="cofactor">
    <cofactor evidence="1">
        <name>FMN</name>
        <dbReference type="ChEBI" id="CHEBI:58210"/>
    </cofactor>
</comment>
<feature type="binding site" evidence="7">
    <location>
        <position position="142"/>
    </location>
    <ligand>
        <name>glyoxylate</name>
        <dbReference type="ChEBI" id="CHEBI:36655"/>
    </ligand>
</feature>
<dbReference type="PANTHER" id="PTHR10578:SF107">
    <property type="entry name" value="2-HYDROXYACID OXIDASE 1"/>
    <property type="match status" value="1"/>
</dbReference>
<dbReference type="PANTHER" id="PTHR10578">
    <property type="entry name" value="S -2-HYDROXY-ACID OXIDASE-RELATED"/>
    <property type="match status" value="1"/>
</dbReference>
<name>A0AAD0K910_9ACTN</name>
<feature type="active site" description="Proton acceptor" evidence="6">
    <location>
        <position position="287"/>
    </location>
</feature>
<feature type="binding site" evidence="7">
    <location>
        <position position="287"/>
    </location>
    <ligand>
        <name>glyoxylate</name>
        <dbReference type="ChEBI" id="CHEBI:36655"/>
    </ligand>
</feature>
<dbReference type="EMBL" id="CP029604">
    <property type="protein sequence ID" value="AWO82577.1"/>
    <property type="molecule type" value="Genomic_DNA"/>
</dbReference>
<dbReference type="InterPro" id="IPR013785">
    <property type="entry name" value="Aldolase_TIM"/>
</dbReference>
<evidence type="ECO:0000256" key="6">
    <source>
        <dbReference type="PIRSR" id="PIRSR000138-1"/>
    </source>
</evidence>
<dbReference type="SUPFAM" id="SSF51395">
    <property type="entry name" value="FMN-linked oxidoreductases"/>
    <property type="match status" value="1"/>
</dbReference>
<feature type="binding site" evidence="7">
    <location>
        <begin position="90"/>
        <end position="92"/>
    </location>
    <ligand>
        <name>FMN</name>
        <dbReference type="ChEBI" id="CHEBI:58210"/>
    </ligand>
</feature>
<keyword evidence="4" id="KW-0560">Oxidoreductase</keyword>
<dbReference type="KEGG" id="gta:BCM27_02595"/>
<feature type="binding site" evidence="7">
    <location>
        <position position="290"/>
    </location>
    <ligand>
        <name>glyoxylate</name>
        <dbReference type="ChEBI" id="CHEBI:36655"/>
    </ligand>
</feature>
<feature type="binding site" evidence="7">
    <location>
        <begin position="318"/>
        <end position="322"/>
    </location>
    <ligand>
        <name>FMN</name>
        <dbReference type="ChEBI" id="CHEBI:58210"/>
    </ligand>
</feature>
<evidence type="ECO:0000256" key="5">
    <source>
        <dbReference type="ARBA" id="ARBA00024042"/>
    </source>
</evidence>
<dbReference type="CDD" id="cd02809">
    <property type="entry name" value="alpha_hydroxyacid_oxid_FMN"/>
    <property type="match status" value="1"/>
</dbReference>
<feature type="binding site" evidence="7">
    <location>
        <position position="285"/>
    </location>
    <ligand>
        <name>FMN</name>
        <dbReference type="ChEBI" id="CHEBI:58210"/>
    </ligand>
</feature>
<dbReference type="GeneID" id="32686619"/>
<evidence type="ECO:0000313" key="9">
    <source>
        <dbReference type="EMBL" id="AWO82577.1"/>
    </source>
</evidence>
<dbReference type="Pfam" id="PF01070">
    <property type="entry name" value="FMN_dh"/>
    <property type="match status" value="1"/>
</dbReference>
<dbReference type="PIRSF" id="PIRSF000138">
    <property type="entry name" value="Al-hdrx_acd_dh"/>
    <property type="match status" value="1"/>
</dbReference>
<dbReference type="GO" id="GO:0016614">
    <property type="term" value="F:oxidoreductase activity, acting on CH-OH group of donors"/>
    <property type="evidence" value="ECO:0007669"/>
    <property type="project" value="UniProtKB-ARBA"/>
</dbReference>
<protein>
    <submittedName>
        <fullName evidence="9">Alpha-hydroxy-acid oxidizing enzyme</fullName>
    </submittedName>
</protein>
<dbReference type="InterPro" id="IPR012133">
    <property type="entry name" value="Alpha-hydoxy_acid_DH_FMN"/>
</dbReference>
<dbReference type="InterPro" id="IPR008259">
    <property type="entry name" value="FMN_hydac_DH_AS"/>
</dbReference>
<evidence type="ECO:0000313" key="10">
    <source>
        <dbReference type="Proteomes" id="UP000247118"/>
    </source>
</evidence>
<evidence type="ECO:0000256" key="7">
    <source>
        <dbReference type="PIRSR" id="PIRSR000138-2"/>
    </source>
</evidence>
<proteinExistence type="inferred from homology"/>
<dbReference type="RefSeq" id="WP_004021509.1">
    <property type="nucleotide sequence ID" value="NZ_CABEIC010000002.1"/>
</dbReference>
<feature type="domain" description="FMN hydroxy acid dehydrogenase" evidence="8">
    <location>
        <begin position="11"/>
        <end position="392"/>
    </location>
</feature>
<feature type="binding site" evidence="7">
    <location>
        <position position="168"/>
    </location>
    <ligand>
        <name>FMN</name>
        <dbReference type="ChEBI" id="CHEBI:58210"/>
    </ligand>
</feature>
<dbReference type="InterPro" id="IPR000262">
    <property type="entry name" value="FMN-dep_DH"/>
</dbReference>
<reference evidence="9 10" key="1">
    <citation type="submission" date="2018-05" db="EMBL/GenBank/DDBJ databases">
        <title>Complete genome sequence of Gordonia terrae NRRL B-16283.</title>
        <authorList>
            <person name="Garlena R.A."/>
            <person name="Russell D.A."/>
            <person name="Hatfull G.F."/>
        </authorList>
    </citation>
    <scope>NUCLEOTIDE SEQUENCE [LARGE SCALE GENOMIC DNA]</scope>
    <source>
        <strain evidence="9 10">NRRL B-16283</strain>
    </source>
</reference>
<keyword evidence="3 7" id="KW-0288">FMN</keyword>
<dbReference type="PROSITE" id="PS51349">
    <property type="entry name" value="FMN_HYDROXY_ACID_DH_2"/>
    <property type="match status" value="1"/>
</dbReference>
<keyword evidence="2 7" id="KW-0285">Flavoprotein</keyword>
<evidence type="ECO:0000256" key="3">
    <source>
        <dbReference type="ARBA" id="ARBA00022643"/>
    </source>
</evidence>
<evidence type="ECO:0000256" key="1">
    <source>
        <dbReference type="ARBA" id="ARBA00001917"/>
    </source>
</evidence>
<comment type="similarity">
    <text evidence="5">Belongs to the FMN-dependent alpha-hydroxy acid dehydrogenase family.</text>
</comment>
<evidence type="ECO:0000259" key="8">
    <source>
        <dbReference type="PROSITE" id="PS51349"/>
    </source>
</evidence>
<evidence type="ECO:0000256" key="4">
    <source>
        <dbReference type="ARBA" id="ARBA00023002"/>
    </source>
</evidence>
<organism evidence="9 10">
    <name type="scientific">Gordonia terrae</name>
    <dbReference type="NCBI Taxonomy" id="2055"/>
    <lineage>
        <taxon>Bacteria</taxon>
        <taxon>Bacillati</taxon>
        <taxon>Actinomycetota</taxon>
        <taxon>Actinomycetes</taxon>
        <taxon>Mycobacteriales</taxon>
        <taxon>Gordoniaceae</taxon>
        <taxon>Gordonia</taxon>
    </lineage>
</organism>
<gene>
    <name evidence="9" type="ORF">DLJ61_02610</name>
</gene>
<dbReference type="Gene3D" id="3.20.20.70">
    <property type="entry name" value="Aldolase class I"/>
    <property type="match status" value="1"/>
</dbReference>